<dbReference type="PANTHER" id="PTHR10587:SF133">
    <property type="entry name" value="CHITIN DEACETYLASE 1-RELATED"/>
    <property type="match status" value="1"/>
</dbReference>
<dbReference type="GO" id="GO:0008745">
    <property type="term" value="F:N-acetylmuramoyl-L-alanine amidase activity"/>
    <property type="evidence" value="ECO:0007669"/>
    <property type="project" value="UniProtKB-EC"/>
</dbReference>
<dbReference type="InterPro" id="IPR002508">
    <property type="entry name" value="MurNAc-LAA_cat"/>
</dbReference>
<dbReference type="CDD" id="cd02696">
    <property type="entry name" value="MurNAc-LAA"/>
    <property type="match status" value="1"/>
</dbReference>
<dbReference type="InterPro" id="IPR050248">
    <property type="entry name" value="Polysacc_deacetylase_ArnD"/>
</dbReference>
<evidence type="ECO:0000313" key="5">
    <source>
        <dbReference type="Proteomes" id="UP001596028"/>
    </source>
</evidence>
<name>A0ABV9F741_9BACL</name>
<dbReference type="SUPFAM" id="SSF53187">
    <property type="entry name" value="Zn-dependent exopeptidases"/>
    <property type="match status" value="1"/>
</dbReference>
<dbReference type="RefSeq" id="WP_378093343.1">
    <property type="nucleotide sequence ID" value="NZ_JBHSEP010000003.1"/>
</dbReference>
<reference evidence="5" key="1">
    <citation type="journal article" date="2019" name="Int. J. Syst. Evol. Microbiol.">
        <title>The Global Catalogue of Microorganisms (GCM) 10K type strain sequencing project: providing services to taxonomists for standard genome sequencing and annotation.</title>
        <authorList>
            <consortium name="The Broad Institute Genomics Platform"/>
            <consortium name="The Broad Institute Genome Sequencing Center for Infectious Disease"/>
            <person name="Wu L."/>
            <person name="Ma J."/>
        </authorList>
    </citation>
    <scope>NUCLEOTIDE SEQUENCE [LARGE SCALE GENOMIC DNA]</scope>
    <source>
        <strain evidence="5">CCUG 49571</strain>
    </source>
</reference>
<keyword evidence="1" id="KW-0479">Metal-binding</keyword>
<evidence type="ECO:0000256" key="2">
    <source>
        <dbReference type="ARBA" id="ARBA00022801"/>
    </source>
</evidence>
<evidence type="ECO:0000256" key="1">
    <source>
        <dbReference type="ARBA" id="ARBA00022723"/>
    </source>
</evidence>
<evidence type="ECO:0000259" key="3">
    <source>
        <dbReference type="PROSITE" id="PS51677"/>
    </source>
</evidence>
<keyword evidence="2 4" id="KW-0378">Hydrolase</keyword>
<comment type="caution">
    <text evidence="4">The sequence shown here is derived from an EMBL/GenBank/DDBJ whole genome shotgun (WGS) entry which is preliminary data.</text>
</comment>
<feature type="domain" description="NodB homology" evidence="3">
    <location>
        <begin position="269"/>
        <end position="451"/>
    </location>
</feature>
<dbReference type="CDD" id="cd10917">
    <property type="entry name" value="CE4_NodB_like_6s_7s"/>
    <property type="match status" value="1"/>
</dbReference>
<dbReference type="SMART" id="SM00646">
    <property type="entry name" value="Ami_3"/>
    <property type="match status" value="1"/>
</dbReference>
<dbReference type="EC" id="3.5.1.28" evidence="4"/>
<dbReference type="PROSITE" id="PS51677">
    <property type="entry name" value="NODB"/>
    <property type="match status" value="1"/>
</dbReference>
<gene>
    <name evidence="4" type="ORF">ACFO3S_05970</name>
</gene>
<dbReference type="PANTHER" id="PTHR10587">
    <property type="entry name" value="GLYCOSYL TRANSFERASE-RELATED"/>
    <property type="match status" value="1"/>
</dbReference>
<sequence>MSHSSSRKRKRPVKAMYLLLISFVVLMGVRIAWNTLSSAAGPTPLASSPFGTSQAGQSDSLHSKFRIVIDAGHGGKDPGATGVSGAYEKEFNLSLAERIHKLLEQDPMFEARMTRSDDRFIELEDRAEIANAWEADAFVSIHGNTFHDPAVSGTEILYTAKSSLPLAQALQEQVAAALGIRDRGSKQGEYVVLSAAHMPAVIVETGYLTHPEEESMLLSDEGQQRAAQAVYEGLKTYFSEQTPGRRALGASHRQGGNKILFNGSSREGKRVALTFDDGPDQTVTPQILDILKDNDIKATFFLLGNRVQAHPDMARRIAEEGHAIGNHSWAHPKFDDISMEEALEEIENTQRVLEDTIGYRPNLFRPPYGALQQDKLDRIAEMNLAVVNWTVDTMDWSGVSTEEIMERVREQIYPGGIVLQHSAGGKNGLENTVEALEQIISELRAEGYSFMTVSELLHLPDPGEG</sequence>
<dbReference type="Pfam" id="PF01522">
    <property type="entry name" value="Polysacc_deac_1"/>
    <property type="match status" value="1"/>
</dbReference>
<dbReference type="SUPFAM" id="SSF88713">
    <property type="entry name" value="Glycoside hydrolase/deacetylase"/>
    <property type="match status" value="1"/>
</dbReference>
<dbReference type="InterPro" id="IPR011330">
    <property type="entry name" value="Glyco_hydro/deAcase_b/a-brl"/>
</dbReference>
<dbReference type="EMBL" id="JBHSEP010000003">
    <property type="protein sequence ID" value="MFC4597780.1"/>
    <property type="molecule type" value="Genomic_DNA"/>
</dbReference>
<keyword evidence="5" id="KW-1185">Reference proteome</keyword>
<dbReference type="Proteomes" id="UP001596028">
    <property type="component" value="Unassembled WGS sequence"/>
</dbReference>
<protein>
    <submittedName>
        <fullName evidence="4">N-acetylmuramoyl-L-alanine amidase</fullName>
        <ecNumber evidence="4">3.5.1.28</ecNumber>
    </submittedName>
</protein>
<dbReference type="Gene3D" id="3.20.20.370">
    <property type="entry name" value="Glycoside hydrolase/deacetylase"/>
    <property type="match status" value="1"/>
</dbReference>
<proteinExistence type="predicted"/>
<organism evidence="4 5">
    <name type="scientific">Cohnella hongkongensis</name>
    <dbReference type="NCBI Taxonomy" id="178337"/>
    <lineage>
        <taxon>Bacteria</taxon>
        <taxon>Bacillati</taxon>
        <taxon>Bacillota</taxon>
        <taxon>Bacilli</taxon>
        <taxon>Bacillales</taxon>
        <taxon>Paenibacillaceae</taxon>
        <taxon>Cohnella</taxon>
    </lineage>
</organism>
<dbReference type="Gene3D" id="3.40.630.40">
    <property type="entry name" value="Zn-dependent exopeptidases"/>
    <property type="match status" value="1"/>
</dbReference>
<dbReference type="InterPro" id="IPR002509">
    <property type="entry name" value="NODB_dom"/>
</dbReference>
<accession>A0ABV9F741</accession>
<dbReference type="Pfam" id="PF01520">
    <property type="entry name" value="Amidase_3"/>
    <property type="match status" value="1"/>
</dbReference>
<evidence type="ECO:0000313" key="4">
    <source>
        <dbReference type="EMBL" id="MFC4597780.1"/>
    </source>
</evidence>